<name>A0A512H985_9PROT</name>
<keyword evidence="1" id="KW-1133">Transmembrane helix</keyword>
<keyword evidence="1" id="KW-0472">Membrane</keyword>
<evidence type="ECO:0000313" key="3">
    <source>
        <dbReference type="Proteomes" id="UP000321567"/>
    </source>
</evidence>
<keyword evidence="3" id="KW-1185">Reference proteome</keyword>
<dbReference type="AlphaFoldDB" id="A0A512H985"/>
<accession>A0A512H985</accession>
<protein>
    <recommendedName>
        <fullName evidence="4">DUF1640 domain-containing protein</fullName>
    </recommendedName>
</protein>
<proteinExistence type="predicted"/>
<keyword evidence="1" id="KW-0812">Transmembrane</keyword>
<dbReference type="OrthoDB" id="7307944at2"/>
<reference evidence="2 3" key="1">
    <citation type="submission" date="2019-07" db="EMBL/GenBank/DDBJ databases">
        <title>Whole genome shotgun sequence of Rhodospirillum oryzae NBRC 107573.</title>
        <authorList>
            <person name="Hosoyama A."/>
            <person name="Uohara A."/>
            <person name="Ohji S."/>
            <person name="Ichikawa N."/>
        </authorList>
    </citation>
    <scope>NUCLEOTIDE SEQUENCE [LARGE SCALE GENOMIC DNA]</scope>
    <source>
        <strain evidence="2 3">NBRC 107573</strain>
    </source>
</reference>
<evidence type="ECO:0000313" key="2">
    <source>
        <dbReference type="EMBL" id="GEO82004.1"/>
    </source>
</evidence>
<sequence length="137" mass="14165">MNALPFALDTHAFIKKMVGAGMTEAQAEAVTDLVREAQGAAIGELATKTDLAALRADLAAQRSELMGEISTVRSDLSGEIAALRSEVKAVEAGLRAEINAAKSDTTRWMVGTVLVAVLLNGVMVLGAMVGLAKLLGS</sequence>
<evidence type="ECO:0000256" key="1">
    <source>
        <dbReference type="SAM" id="Phobius"/>
    </source>
</evidence>
<dbReference type="Gene3D" id="1.20.5.340">
    <property type="match status" value="1"/>
</dbReference>
<dbReference type="Proteomes" id="UP000321567">
    <property type="component" value="Unassembled WGS sequence"/>
</dbReference>
<feature type="transmembrane region" description="Helical" evidence="1">
    <location>
        <begin position="108"/>
        <end position="132"/>
    </location>
</feature>
<comment type="caution">
    <text evidence="2">The sequence shown here is derived from an EMBL/GenBank/DDBJ whole genome shotgun (WGS) entry which is preliminary data.</text>
</comment>
<organism evidence="2 3">
    <name type="scientific">Pararhodospirillum oryzae</name>
    <dbReference type="NCBI Taxonomy" id="478448"/>
    <lineage>
        <taxon>Bacteria</taxon>
        <taxon>Pseudomonadati</taxon>
        <taxon>Pseudomonadota</taxon>
        <taxon>Alphaproteobacteria</taxon>
        <taxon>Rhodospirillales</taxon>
        <taxon>Rhodospirillaceae</taxon>
        <taxon>Pararhodospirillum</taxon>
    </lineage>
</organism>
<dbReference type="EMBL" id="BJZO01000056">
    <property type="protein sequence ID" value="GEO82004.1"/>
    <property type="molecule type" value="Genomic_DNA"/>
</dbReference>
<gene>
    <name evidence="2" type="ORF">ROR02_21350</name>
</gene>
<dbReference type="RefSeq" id="WP_147164021.1">
    <property type="nucleotide sequence ID" value="NZ_BJZO01000056.1"/>
</dbReference>
<evidence type="ECO:0008006" key="4">
    <source>
        <dbReference type="Google" id="ProtNLM"/>
    </source>
</evidence>